<dbReference type="InterPro" id="IPR001969">
    <property type="entry name" value="Aspartic_peptidase_AS"/>
</dbReference>
<evidence type="ECO:0000259" key="3">
    <source>
        <dbReference type="Pfam" id="PF23055"/>
    </source>
</evidence>
<dbReference type="AlphaFoldDB" id="A0A8X6HKM4"/>
<evidence type="ECO:0000256" key="1">
    <source>
        <dbReference type="SAM" id="MobiDB-lite"/>
    </source>
</evidence>
<feature type="region of interest" description="Disordered" evidence="1">
    <location>
        <begin position="194"/>
        <end position="225"/>
    </location>
</feature>
<evidence type="ECO:0000256" key="2">
    <source>
        <dbReference type="SAM" id="Phobius"/>
    </source>
</evidence>
<feature type="compositionally biased region" description="Basic residues" evidence="1">
    <location>
        <begin position="208"/>
        <end position="217"/>
    </location>
</feature>
<gene>
    <name evidence="4" type="primary">Tf2-9_331</name>
    <name evidence="4" type="ORF">TNCT_201531</name>
</gene>
<reference evidence="4" key="1">
    <citation type="submission" date="2020-07" db="EMBL/GenBank/DDBJ databases">
        <title>Multicomponent nature underlies the extraordinary mechanical properties of spider dragline silk.</title>
        <authorList>
            <person name="Kono N."/>
            <person name="Nakamura H."/>
            <person name="Mori M."/>
            <person name="Yoshida Y."/>
            <person name="Ohtoshi R."/>
            <person name="Malay A.D."/>
            <person name="Moran D.A.P."/>
            <person name="Tomita M."/>
            <person name="Numata K."/>
            <person name="Arakawa K."/>
        </authorList>
    </citation>
    <scope>NUCLEOTIDE SEQUENCE</scope>
</reference>
<dbReference type="Gene3D" id="2.40.70.10">
    <property type="entry name" value="Acid Proteases"/>
    <property type="match status" value="1"/>
</dbReference>
<keyword evidence="5" id="KW-1185">Reference proteome</keyword>
<dbReference type="GO" id="GO:0006508">
    <property type="term" value="P:proteolysis"/>
    <property type="evidence" value="ECO:0007669"/>
    <property type="project" value="InterPro"/>
</dbReference>
<dbReference type="PANTHER" id="PTHR33327:SF3">
    <property type="entry name" value="RNA-DIRECTED DNA POLYMERASE"/>
    <property type="match status" value="1"/>
</dbReference>
<dbReference type="InterPro" id="IPR021109">
    <property type="entry name" value="Peptidase_aspartic_dom_sf"/>
</dbReference>
<proteinExistence type="predicted"/>
<name>A0A8X6HKM4_TRICU</name>
<accession>A0A8X6HKM4</accession>
<dbReference type="InterPro" id="IPR055469">
    <property type="entry name" value="DUF7041"/>
</dbReference>
<dbReference type="OrthoDB" id="5829234at2759"/>
<organism evidence="4 5">
    <name type="scientific">Trichonephila clavata</name>
    <name type="common">Joro spider</name>
    <name type="synonym">Nephila clavata</name>
    <dbReference type="NCBI Taxonomy" id="2740835"/>
    <lineage>
        <taxon>Eukaryota</taxon>
        <taxon>Metazoa</taxon>
        <taxon>Ecdysozoa</taxon>
        <taxon>Arthropoda</taxon>
        <taxon>Chelicerata</taxon>
        <taxon>Arachnida</taxon>
        <taxon>Araneae</taxon>
        <taxon>Araneomorphae</taxon>
        <taxon>Entelegynae</taxon>
        <taxon>Araneoidea</taxon>
        <taxon>Nephilidae</taxon>
        <taxon>Trichonephila</taxon>
    </lineage>
</organism>
<feature type="transmembrane region" description="Helical" evidence="2">
    <location>
        <begin position="333"/>
        <end position="356"/>
    </location>
</feature>
<dbReference type="FunFam" id="2.40.70.10:FF:000130">
    <property type="entry name" value="Retrovirus-related Pol polyprotein from transposon opus-like Protein"/>
    <property type="match status" value="1"/>
</dbReference>
<dbReference type="PANTHER" id="PTHR33327">
    <property type="entry name" value="ENDONUCLEASE"/>
    <property type="match status" value="1"/>
</dbReference>
<feature type="domain" description="DUF7041" evidence="3">
    <location>
        <begin position="9"/>
        <end position="95"/>
    </location>
</feature>
<evidence type="ECO:0000313" key="4">
    <source>
        <dbReference type="EMBL" id="GFR04909.1"/>
    </source>
</evidence>
<dbReference type="Proteomes" id="UP000887116">
    <property type="component" value="Unassembled WGS sequence"/>
</dbReference>
<keyword evidence="2" id="KW-0812">Transmembrane</keyword>
<evidence type="ECO:0000313" key="5">
    <source>
        <dbReference type="Proteomes" id="UP000887116"/>
    </source>
</evidence>
<dbReference type="GO" id="GO:0004190">
    <property type="term" value="F:aspartic-type endopeptidase activity"/>
    <property type="evidence" value="ECO:0007669"/>
    <property type="project" value="InterPro"/>
</dbReference>
<dbReference type="EMBL" id="BMAO01015879">
    <property type="protein sequence ID" value="GFR04909.1"/>
    <property type="molecule type" value="Genomic_DNA"/>
</dbReference>
<feature type="compositionally biased region" description="Basic and acidic residues" evidence="1">
    <location>
        <begin position="194"/>
        <end position="207"/>
    </location>
</feature>
<dbReference type="PROSITE" id="PS00141">
    <property type="entry name" value="ASP_PROTEASE"/>
    <property type="match status" value="1"/>
</dbReference>
<protein>
    <submittedName>
        <fullName evidence="4">Transposon Tf2-9 polyprotein</fullName>
    </submittedName>
</protein>
<keyword evidence="2" id="KW-1133">Transmembrane helix</keyword>
<comment type="caution">
    <text evidence="4">The sequence shown here is derived from an EMBL/GenBank/DDBJ whole genome shotgun (WGS) entry which is preliminary data.</text>
</comment>
<dbReference type="Pfam" id="PF23055">
    <property type="entry name" value="DUF7041"/>
    <property type="match status" value="1"/>
</dbReference>
<dbReference type="SUPFAM" id="SSF50630">
    <property type="entry name" value="Acid proteases"/>
    <property type="match status" value="1"/>
</dbReference>
<keyword evidence="2" id="KW-0472">Membrane</keyword>
<sequence length="433" mass="48781">MAEVTAVKIPPYNFSDHQLWFSTCERTFALGVPKAITDTCTKFNYIVSNLPPEAAAIVRDLIITPDETDPYGAIKAQLIHRTGESSQQEIRKLLTGEELGDRKPSELLRTMNRRASSHNVPKELMLELFLQQLMTSVQTILASITSITVEKAAEVANRILEVSVPNVSLSTNAIASSSENRILQEIERLNRRIDDLTMRQRTPERRNNSRSRNHSRNRSFSLSRESGFVGTTGNFKKWPRDAIHPAAIKKRTQRGVIATTFSQPHISRRIFIKDNSSNIAFVIDTGSDVSVLPASISEKRKGNCIQQLSAANTSPIHVYGKRLLTLDLNLRRVFRWTFLIASISVSIIGADFLYHFNISPDLRNRKLIDNATKLSAICKPVSPEVHSIEVVSGESIFHDVLREFPEIVQPPSFSQEDYLLTLYFCNPNNVSCY</sequence>